<keyword evidence="2" id="KW-0804">Transcription</keyword>
<evidence type="ECO:0000313" key="4">
    <source>
        <dbReference type="EMBL" id="KAA0038915.1"/>
    </source>
</evidence>
<evidence type="ECO:0000313" key="5">
    <source>
        <dbReference type="Proteomes" id="UP000321393"/>
    </source>
</evidence>
<protein>
    <submittedName>
        <fullName evidence="4">Transcription termination factor MTERF5</fullName>
    </submittedName>
</protein>
<keyword evidence="2" id="KW-0805">Transcription regulation</keyword>
<keyword evidence="3" id="KW-0809">Transit peptide</keyword>
<dbReference type="OrthoDB" id="637682at2759"/>
<evidence type="ECO:0000256" key="3">
    <source>
        <dbReference type="ARBA" id="ARBA00022946"/>
    </source>
</evidence>
<dbReference type="InterPro" id="IPR038538">
    <property type="entry name" value="MTERF_sf"/>
</dbReference>
<dbReference type="SMART" id="SM00733">
    <property type="entry name" value="Mterf"/>
    <property type="match status" value="4"/>
</dbReference>
<reference evidence="4 5" key="1">
    <citation type="submission" date="2019-08" db="EMBL/GenBank/DDBJ databases">
        <title>Draft genome sequences of two oriental melons (Cucumis melo L. var makuwa).</title>
        <authorList>
            <person name="Kwon S.-Y."/>
        </authorList>
    </citation>
    <scope>NUCLEOTIDE SEQUENCE [LARGE SCALE GENOMIC DNA]</scope>
    <source>
        <strain evidence="5">cv. SW 3</strain>
        <tissue evidence="4">Leaf</tissue>
    </source>
</reference>
<comment type="similarity">
    <text evidence="1">Belongs to the mTERF family.</text>
</comment>
<name>A0A5A7TBZ9_CUCMM</name>
<keyword evidence="2" id="KW-0806">Transcription termination</keyword>
<dbReference type="PANTHER" id="PTHR13068:SF31">
    <property type="entry name" value="TRANSCRIPTION TERMINATION FACTOR MTERF2, CHLOROPLASTIC-LIKE"/>
    <property type="match status" value="1"/>
</dbReference>
<accession>A0A5A7TBZ9</accession>
<comment type="caution">
    <text evidence="4">The sequence shown here is derived from an EMBL/GenBank/DDBJ whole genome shotgun (WGS) entry which is preliminary data.</text>
</comment>
<dbReference type="GO" id="GO:0006353">
    <property type="term" value="P:DNA-templated transcription termination"/>
    <property type="evidence" value="ECO:0007669"/>
    <property type="project" value="UniProtKB-KW"/>
</dbReference>
<dbReference type="Proteomes" id="UP000321393">
    <property type="component" value="Unassembled WGS sequence"/>
</dbReference>
<dbReference type="EMBL" id="SSTE01018569">
    <property type="protein sequence ID" value="KAA0038915.1"/>
    <property type="molecule type" value="Genomic_DNA"/>
</dbReference>
<dbReference type="GO" id="GO:0003676">
    <property type="term" value="F:nucleic acid binding"/>
    <property type="evidence" value="ECO:0007669"/>
    <property type="project" value="InterPro"/>
</dbReference>
<dbReference type="Gene3D" id="1.25.70.10">
    <property type="entry name" value="Transcription termination factor 3, mitochondrial"/>
    <property type="match status" value="1"/>
</dbReference>
<organism evidence="4 5">
    <name type="scientific">Cucumis melo var. makuwa</name>
    <name type="common">Oriental melon</name>
    <dbReference type="NCBI Taxonomy" id="1194695"/>
    <lineage>
        <taxon>Eukaryota</taxon>
        <taxon>Viridiplantae</taxon>
        <taxon>Streptophyta</taxon>
        <taxon>Embryophyta</taxon>
        <taxon>Tracheophyta</taxon>
        <taxon>Spermatophyta</taxon>
        <taxon>Magnoliopsida</taxon>
        <taxon>eudicotyledons</taxon>
        <taxon>Gunneridae</taxon>
        <taxon>Pentapetalae</taxon>
        <taxon>rosids</taxon>
        <taxon>fabids</taxon>
        <taxon>Cucurbitales</taxon>
        <taxon>Cucurbitaceae</taxon>
        <taxon>Benincaseae</taxon>
        <taxon>Cucumis</taxon>
    </lineage>
</organism>
<sequence>MATRWIHLFGCSLRGAQNPSFNFFILTPKCSKFPPLFFYISSRNGSPTSAGRKLQFVENNIQQYGAIIGFLKSHGFENPQIVNLVSMYPSILQSGVSTNLKPKFEFLQEIGFVGPLLPKLIVSSPRILHRSLDSQLKPSFFFCKEILESDEQVTAAIRHSPWLLTSDFKGILKSNIDVLASGVPSRKIVKLIVMNSRTIMQTVDRMIEVVKTVKELGIEPKAGMFVYALRVRSSMSDSSWKKKINVMKSLGWSENEIFSAFKKYPLFSLFRGENEGYCRFLFQHCKVGSRICNFLPCVLQVVNRQARYKILEILKVKNLVKNKKIAAAFMEWERRFVERYVVKHLDEIPNLMDIYRGNVAAETKFDLRLENCRRFRAFSNSHLLDIMYIHLLHFR</sequence>
<gene>
    <name evidence="4" type="ORF">E6C27_scaffold1170G00840</name>
</gene>
<proteinExistence type="inferred from homology"/>
<dbReference type="InterPro" id="IPR003690">
    <property type="entry name" value="MTERF"/>
</dbReference>
<evidence type="ECO:0000256" key="2">
    <source>
        <dbReference type="ARBA" id="ARBA00022472"/>
    </source>
</evidence>
<dbReference type="PANTHER" id="PTHR13068">
    <property type="entry name" value="CGI-12 PROTEIN-RELATED"/>
    <property type="match status" value="1"/>
</dbReference>
<dbReference type="AlphaFoldDB" id="A0A5A7TBZ9"/>
<dbReference type="Pfam" id="PF02536">
    <property type="entry name" value="mTERF"/>
    <property type="match status" value="1"/>
</dbReference>
<evidence type="ECO:0000256" key="1">
    <source>
        <dbReference type="ARBA" id="ARBA00007692"/>
    </source>
</evidence>